<feature type="chain" id="PRO_5034311494" description="VWFD domain-containing protein" evidence="1">
    <location>
        <begin position="32"/>
        <end position="131"/>
    </location>
</feature>
<dbReference type="AlphaFoldDB" id="A0A8C5REJ8"/>
<feature type="domain" description="VWFD" evidence="2">
    <location>
        <begin position="40"/>
        <end position="131"/>
    </location>
</feature>
<evidence type="ECO:0000313" key="4">
    <source>
        <dbReference type="Proteomes" id="UP000694406"/>
    </source>
</evidence>
<sequence length="131" mass="14865">MMDNGFWHKAEMVGSRFLLLLLLALPVSTLGQKDFSAPNARCSLFGDDHIQTFDELMYDFAGDCSYLLAGDCEKRSFLLLGDYHNGKRTSLSLYLGEYFDIHVFLNGTVTQGEKRDIGREHLQFCKLLGDE</sequence>
<feature type="signal peptide" evidence="1">
    <location>
        <begin position="1"/>
        <end position="31"/>
    </location>
</feature>
<proteinExistence type="predicted"/>
<keyword evidence="1" id="KW-0732">Signal</keyword>
<dbReference type="Ensembl" id="ENSLLTT00000002333.1">
    <property type="protein sequence ID" value="ENSLLTP00000002240.1"/>
    <property type="gene ID" value="ENSLLTG00000001736.1"/>
</dbReference>
<reference evidence="3" key="2">
    <citation type="submission" date="2025-09" db="UniProtKB">
        <authorList>
            <consortium name="Ensembl"/>
        </authorList>
    </citation>
    <scope>IDENTIFICATION</scope>
</reference>
<evidence type="ECO:0000313" key="3">
    <source>
        <dbReference type="Ensembl" id="ENSLLTP00000002240.1"/>
    </source>
</evidence>
<evidence type="ECO:0000256" key="1">
    <source>
        <dbReference type="SAM" id="SignalP"/>
    </source>
</evidence>
<dbReference type="Proteomes" id="UP000694406">
    <property type="component" value="Unplaced"/>
</dbReference>
<reference evidence="3" key="1">
    <citation type="submission" date="2025-08" db="UniProtKB">
        <authorList>
            <consortium name="Ensembl"/>
        </authorList>
    </citation>
    <scope>IDENTIFICATION</scope>
</reference>
<dbReference type="InterPro" id="IPR001846">
    <property type="entry name" value="VWF_type-D"/>
</dbReference>
<dbReference type="Pfam" id="PF00094">
    <property type="entry name" value="VWD"/>
    <property type="match status" value="1"/>
</dbReference>
<keyword evidence="4" id="KW-1185">Reference proteome</keyword>
<protein>
    <recommendedName>
        <fullName evidence="2">VWFD domain-containing protein</fullName>
    </recommendedName>
</protein>
<evidence type="ECO:0000259" key="2">
    <source>
        <dbReference type="PROSITE" id="PS51233"/>
    </source>
</evidence>
<organism evidence="3 4">
    <name type="scientific">Laticauda laticaudata</name>
    <name type="common">Blue-ringed sea krait</name>
    <name type="synonym">Blue-lipped sea krait</name>
    <dbReference type="NCBI Taxonomy" id="8630"/>
    <lineage>
        <taxon>Eukaryota</taxon>
        <taxon>Metazoa</taxon>
        <taxon>Chordata</taxon>
        <taxon>Craniata</taxon>
        <taxon>Vertebrata</taxon>
        <taxon>Euteleostomi</taxon>
        <taxon>Lepidosauria</taxon>
        <taxon>Squamata</taxon>
        <taxon>Bifurcata</taxon>
        <taxon>Unidentata</taxon>
        <taxon>Episquamata</taxon>
        <taxon>Toxicofera</taxon>
        <taxon>Serpentes</taxon>
        <taxon>Colubroidea</taxon>
        <taxon>Elapidae</taxon>
        <taxon>Laticaudinae</taxon>
        <taxon>Laticauda</taxon>
    </lineage>
</organism>
<dbReference type="PROSITE" id="PS51233">
    <property type="entry name" value="VWFD"/>
    <property type="match status" value="1"/>
</dbReference>
<name>A0A8C5REJ8_LATLA</name>
<dbReference type="GeneTree" id="ENSGT00940000155810"/>
<accession>A0A8C5REJ8</accession>